<dbReference type="RefSeq" id="XP_002733588.2">
    <property type="nucleotide sequence ID" value="XM_002733542.2"/>
</dbReference>
<comment type="similarity">
    <text evidence="3 10">Belongs to the damage-control phosphatase family. Sugar phosphate phosphatase III subfamily.</text>
</comment>
<keyword evidence="6 10" id="KW-0378">Hydrolase</keyword>
<dbReference type="Pfam" id="PF01937">
    <property type="entry name" value="ARMT1-like_dom"/>
    <property type="match status" value="1"/>
</dbReference>
<accession>A0ABM0GN37</accession>
<dbReference type="SUPFAM" id="SSF111321">
    <property type="entry name" value="AF1104-like"/>
    <property type="match status" value="1"/>
</dbReference>
<reference evidence="13" key="1">
    <citation type="submission" date="2025-08" db="UniProtKB">
        <authorList>
            <consortium name="RefSeq"/>
        </authorList>
    </citation>
    <scope>IDENTIFICATION</scope>
    <source>
        <tissue evidence="13">Testes</tissue>
    </source>
</reference>
<comment type="function">
    <text evidence="8 10">Metal-dependent phosphatase that shows phosphatase activity against several substrates, including fructose-1-phosphate and fructose-6-phosphate. Its preference for fructose-1-phosphate, a strong glycating agent that causes DNA damage rather than a canonical yeast metabolite, suggests a damage-control function in hexose phosphate metabolism. Has also been shown to have O-methyltransferase activity that methylates glutamate residues of target proteins to form gamma-glutamyl methyl ester residues. Possibly methylates PCNA, suggesting it is involved in the DNA damage response.</text>
</comment>
<proteinExistence type="inferred from homology"/>
<feature type="domain" description="Damage-control phosphatase ARMT1-like metal-binding" evidence="11">
    <location>
        <begin position="24"/>
        <end position="413"/>
    </location>
</feature>
<dbReference type="Gene3D" id="3.40.50.10880">
    <property type="entry name" value="Uncharacterised protein PF01937, DUF89, domain 3"/>
    <property type="match status" value="1"/>
</dbReference>
<comment type="cofactor">
    <cofactor evidence="10">
        <name>Mn(2+)</name>
        <dbReference type="ChEBI" id="CHEBI:29035"/>
    </cofactor>
    <cofactor evidence="10">
        <name>Ni(2+)</name>
        <dbReference type="ChEBI" id="CHEBI:49786"/>
    </cofactor>
</comment>
<evidence type="ECO:0000256" key="7">
    <source>
        <dbReference type="ARBA" id="ARBA00023211"/>
    </source>
</evidence>
<dbReference type="EC" id="2.1.1.-" evidence="10"/>
<evidence type="ECO:0000256" key="4">
    <source>
        <dbReference type="ARBA" id="ARBA00022596"/>
    </source>
</evidence>
<evidence type="ECO:0000256" key="3">
    <source>
        <dbReference type="ARBA" id="ARBA00009519"/>
    </source>
</evidence>
<keyword evidence="10" id="KW-0808">Transferase</keyword>
<keyword evidence="5 10" id="KW-0479">Metal-binding</keyword>
<keyword evidence="12" id="KW-1185">Reference proteome</keyword>
<dbReference type="GeneID" id="100372967"/>
<dbReference type="PANTHER" id="PTHR12260">
    <property type="entry name" value="DAMAGE-CONTROL PHOSPHATASE ARMT1"/>
    <property type="match status" value="1"/>
</dbReference>
<evidence type="ECO:0000313" key="12">
    <source>
        <dbReference type="Proteomes" id="UP000694865"/>
    </source>
</evidence>
<gene>
    <name evidence="13" type="primary">LOC100372967</name>
</gene>
<sequence>MAEKVDEMPEPLSAKYVDQFAYPTVKDRLPVILTKVIDTVYQYKNTAAEQHGEAGKEDCKFIVSKLSELKNAIQTDKPLTVLADGRGDVSIWNKAIQKEIDDHGNKHPSWFKSPWLLTECYMYRKINESIRMSSKLQEFDPFGEQKRSALKNSHDACIVLANYIHDITKDNKDVTYEQFSKILQIALWGNKCDLSISAGVENSQNVSPLLYLNEMASNILVDSTQQVWQALLEARKNGKQTRVDIILDNMGFELFSDLCFAEFLLRTSLAHSIHLHYKVMPWFVSDVTREDFLWTLQTLKDSPNEVLSKLSETWQNRLQDESWVIKGDDFWTTACDFRQMKSKAPHLYDDLTSSSMCFFKGDLNYRKLVGDLNWNHTTPYELTLGGFHPSPHCALRTIKCDLVVGLQEGRAEEITKLNADWMLGGDYGVIHFCDLIEK</sequence>
<organism evidence="12 13">
    <name type="scientific">Saccoglossus kowalevskii</name>
    <name type="common">Acorn worm</name>
    <dbReference type="NCBI Taxonomy" id="10224"/>
    <lineage>
        <taxon>Eukaryota</taxon>
        <taxon>Metazoa</taxon>
        <taxon>Hemichordata</taxon>
        <taxon>Enteropneusta</taxon>
        <taxon>Harrimaniidae</taxon>
        <taxon>Saccoglossus</taxon>
    </lineage>
</organism>
<name>A0ABM0GN37_SACKO</name>
<evidence type="ECO:0000256" key="6">
    <source>
        <dbReference type="ARBA" id="ARBA00022801"/>
    </source>
</evidence>
<protein>
    <recommendedName>
        <fullName evidence="10">Sugar phosphate phosphatase</fullName>
        <ecNumber evidence="10">2.1.1.-</ecNumber>
        <ecNumber evidence="10">3.1.3.-</ecNumber>
    </recommendedName>
</protein>
<evidence type="ECO:0000256" key="8">
    <source>
        <dbReference type="ARBA" id="ARBA00045980"/>
    </source>
</evidence>
<evidence type="ECO:0000256" key="9">
    <source>
        <dbReference type="ARBA" id="ARBA00048809"/>
    </source>
</evidence>
<keyword evidence="7 10" id="KW-0464">Manganese</keyword>
<dbReference type="InterPro" id="IPR002791">
    <property type="entry name" value="ARMT1-like_metal-bd"/>
</dbReference>
<dbReference type="Proteomes" id="UP000694865">
    <property type="component" value="Unplaced"/>
</dbReference>
<dbReference type="EC" id="3.1.3.-" evidence="10"/>
<evidence type="ECO:0000256" key="5">
    <source>
        <dbReference type="ARBA" id="ARBA00022723"/>
    </source>
</evidence>
<dbReference type="InterPro" id="IPR036075">
    <property type="entry name" value="ARMT-1-like_metal-bd_sf"/>
</dbReference>
<keyword evidence="4" id="KW-0533">Nickel</keyword>
<comment type="catalytic activity">
    <reaction evidence="1 10">
        <text>L-glutamyl-[protein] + S-adenosyl-L-methionine = [protein]-L-glutamate 5-O-methyl ester + S-adenosyl-L-homocysteine</text>
        <dbReference type="Rhea" id="RHEA:24452"/>
        <dbReference type="Rhea" id="RHEA-COMP:10208"/>
        <dbReference type="Rhea" id="RHEA-COMP:10311"/>
        <dbReference type="ChEBI" id="CHEBI:29973"/>
        <dbReference type="ChEBI" id="CHEBI:57856"/>
        <dbReference type="ChEBI" id="CHEBI:59789"/>
        <dbReference type="ChEBI" id="CHEBI:82795"/>
    </reaction>
</comment>
<keyword evidence="10" id="KW-0489">Methyltransferase</keyword>
<evidence type="ECO:0000313" key="13">
    <source>
        <dbReference type="RefSeq" id="XP_002733588.2"/>
    </source>
</evidence>
<comment type="catalytic activity">
    <reaction evidence="2 10">
        <text>beta-D-fructose 1-phosphate + H2O = D-fructose + phosphate</text>
        <dbReference type="Rhea" id="RHEA:35603"/>
        <dbReference type="ChEBI" id="CHEBI:15377"/>
        <dbReference type="ChEBI" id="CHEBI:37721"/>
        <dbReference type="ChEBI" id="CHEBI:43474"/>
        <dbReference type="ChEBI" id="CHEBI:138881"/>
    </reaction>
</comment>
<dbReference type="Gene3D" id="1.20.930.60">
    <property type="match status" value="1"/>
</dbReference>
<evidence type="ECO:0000256" key="2">
    <source>
        <dbReference type="ARBA" id="ARBA00001326"/>
    </source>
</evidence>
<comment type="catalytic activity">
    <reaction evidence="9 10">
        <text>beta-D-fructose 6-phosphate = dihydroxyacetone + D-glyceraldehyde 3-phosphate</text>
        <dbReference type="Rhea" id="RHEA:28002"/>
        <dbReference type="ChEBI" id="CHEBI:16016"/>
        <dbReference type="ChEBI" id="CHEBI:57634"/>
        <dbReference type="ChEBI" id="CHEBI:59776"/>
    </reaction>
</comment>
<dbReference type="PANTHER" id="PTHR12260:SF6">
    <property type="entry name" value="DAMAGE-CONTROL PHOSPHATASE ARMT1"/>
    <property type="match status" value="1"/>
</dbReference>
<comment type="domain">
    <text evidence="10">Subfamily III proteins have a conserved RTxK motif about 40-50 residues from the C-terminus; the threonine may be replaced by serine or cysteine.</text>
</comment>
<evidence type="ECO:0000256" key="10">
    <source>
        <dbReference type="RuleBase" id="RU367030"/>
    </source>
</evidence>
<dbReference type="InterPro" id="IPR039763">
    <property type="entry name" value="ARMT1"/>
</dbReference>
<evidence type="ECO:0000256" key="1">
    <source>
        <dbReference type="ARBA" id="ARBA00000807"/>
    </source>
</evidence>
<evidence type="ECO:0000259" key="11">
    <source>
        <dbReference type="Pfam" id="PF01937"/>
    </source>
</evidence>